<dbReference type="InterPro" id="IPR003033">
    <property type="entry name" value="SCP2_sterol-bd_dom"/>
</dbReference>
<reference evidence="2 3" key="1">
    <citation type="journal article" date="2016" name="Nat. Commun.">
        <title>Thousands of microbial genomes shed light on interconnected biogeochemical processes in an aquifer system.</title>
        <authorList>
            <person name="Anantharaman K."/>
            <person name="Brown C.T."/>
            <person name="Hug L.A."/>
            <person name="Sharon I."/>
            <person name="Castelle C.J."/>
            <person name="Probst A.J."/>
            <person name="Thomas B.C."/>
            <person name="Singh A."/>
            <person name="Wilkins M.J."/>
            <person name="Karaoz U."/>
            <person name="Brodie E.L."/>
            <person name="Williams K.H."/>
            <person name="Hubbard S.S."/>
            <person name="Banfield J.F."/>
        </authorList>
    </citation>
    <scope>NUCLEOTIDE SEQUENCE [LARGE SCALE GENOMIC DNA]</scope>
</reference>
<dbReference type="SUPFAM" id="SSF55718">
    <property type="entry name" value="SCP-like"/>
    <property type="match status" value="1"/>
</dbReference>
<gene>
    <name evidence="2" type="ORF">A2Y75_12075</name>
</gene>
<proteinExistence type="predicted"/>
<dbReference type="Gene3D" id="3.30.1050.10">
    <property type="entry name" value="SCP2 sterol-binding domain"/>
    <property type="match status" value="1"/>
</dbReference>
<evidence type="ECO:0000259" key="1">
    <source>
        <dbReference type="Pfam" id="PF02036"/>
    </source>
</evidence>
<dbReference type="AlphaFoldDB" id="A0A1F2WM84"/>
<dbReference type="InterPro" id="IPR036527">
    <property type="entry name" value="SCP2_sterol-bd_dom_sf"/>
</dbReference>
<evidence type="ECO:0000313" key="2">
    <source>
        <dbReference type="EMBL" id="OFW57961.1"/>
    </source>
</evidence>
<protein>
    <submittedName>
        <fullName evidence="2">Sterol-binding protein</fullName>
    </submittedName>
</protein>
<dbReference type="Pfam" id="PF02036">
    <property type="entry name" value="SCP2"/>
    <property type="match status" value="1"/>
</dbReference>
<organism evidence="2 3">
    <name type="scientific">Candidatus Solincola sediminis</name>
    <dbReference type="NCBI Taxonomy" id="1797199"/>
    <lineage>
        <taxon>Bacteria</taxon>
        <taxon>Bacillati</taxon>
        <taxon>Actinomycetota</taxon>
        <taxon>Candidatus Geothermincolia</taxon>
        <taxon>Candidatus Geothermincolales</taxon>
        <taxon>Candidatus Geothermincolaceae</taxon>
        <taxon>Candidatus Solincola</taxon>
    </lineage>
</organism>
<dbReference type="STRING" id="1797197.A2Y75_12075"/>
<dbReference type="EMBL" id="MELK01000028">
    <property type="protein sequence ID" value="OFW57961.1"/>
    <property type="molecule type" value="Genomic_DNA"/>
</dbReference>
<accession>A0A1F2WM84</accession>
<evidence type="ECO:0000313" key="3">
    <source>
        <dbReference type="Proteomes" id="UP000177876"/>
    </source>
</evidence>
<sequence>MANFLYLSPEWAEEGHKRAVAELTPEKLHHVTSSMTNIYKNCPDGKEHYFHVAFEDGKVKAFETGEGEGPKGEFKIIADYETFAKISRAELGAVRALTSRKLTLRGNMAKALRLAPLVDKLNKILAGIPTDF</sequence>
<dbReference type="Proteomes" id="UP000177876">
    <property type="component" value="Unassembled WGS sequence"/>
</dbReference>
<feature type="domain" description="SCP2" evidence="1">
    <location>
        <begin position="41"/>
        <end position="119"/>
    </location>
</feature>
<comment type="caution">
    <text evidence="2">The sequence shown here is derived from an EMBL/GenBank/DDBJ whole genome shotgun (WGS) entry which is preliminary data.</text>
</comment>
<name>A0A1F2WM84_9ACTN</name>